<evidence type="ECO:0000313" key="1">
    <source>
        <dbReference type="EMBL" id="KAF8903721.1"/>
    </source>
</evidence>
<name>A0A9P5NU15_GYMJU</name>
<dbReference type="EMBL" id="JADNYJ010000029">
    <property type="protein sequence ID" value="KAF8903721.1"/>
    <property type="molecule type" value="Genomic_DNA"/>
</dbReference>
<proteinExistence type="predicted"/>
<dbReference type="AlphaFoldDB" id="A0A9P5NU15"/>
<reference evidence="1" key="1">
    <citation type="submission" date="2020-11" db="EMBL/GenBank/DDBJ databases">
        <authorList>
            <consortium name="DOE Joint Genome Institute"/>
            <person name="Ahrendt S."/>
            <person name="Riley R."/>
            <person name="Andreopoulos W."/>
            <person name="LaButti K."/>
            <person name="Pangilinan J."/>
            <person name="Ruiz-duenas F.J."/>
            <person name="Barrasa J.M."/>
            <person name="Sanchez-Garcia M."/>
            <person name="Camarero S."/>
            <person name="Miyauchi S."/>
            <person name="Serrano A."/>
            <person name="Linde D."/>
            <person name="Babiker R."/>
            <person name="Drula E."/>
            <person name="Ayuso-Fernandez I."/>
            <person name="Pacheco R."/>
            <person name="Padilla G."/>
            <person name="Ferreira P."/>
            <person name="Barriuso J."/>
            <person name="Kellner H."/>
            <person name="Castanera R."/>
            <person name="Alfaro M."/>
            <person name="Ramirez L."/>
            <person name="Pisabarro A.G."/>
            <person name="Kuo A."/>
            <person name="Tritt A."/>
            <person name="Lipzen A."/>
            <person name="He G."/>
            <person name="Yan M."/>
            <person name="Ng V."/>
            <person name="Cullen D."/>
            <person name="Martin F."/>
            <person name="Rosso M.-N."/>
            <person name="Henrissat B."/>
            <person name="Hibbett D."/>
            <person name="Martinez A.T."/>
            <person name="Grigoriev I.V."/>
        </authorList>
    </citation>
    <scope>NUCLEOTIDE SEQUENCE</scope>
    <source>
        <strain evidence="1">AH 44721</strain>
    </source>
</reference>
<protein>
    <recommendedName>
        <fullName evidence="3">HNH nuclease domain-containing protein</fullName>
    </recommendedName>
</protein>
<evidence type="ECO:0008006" key="3">
    <source>
        <dbReference type="Google" id="ProtNLM"/>
    </source>
</evidence>
<organism evidence="1 2">
    <name type="scientific">Gymnopilus junonius</name>
    <name type="common">Spectacular rustgill mushroom</name>
    <name type="synonym">Gymnopilus spectabilis subsp. junonius</name>
    <dbReference type="NCBI Taxonomy" id="109634"/>
    <lineage>
        <taxon>Eukaryota</taxon>
        <taxon>Fungi</taxon>
        <taxon>Dikarya</taxon>
        <taxon>Basidiomycota</taxon>
        <taxon>Agaricomycotina</taxon>
        <taxon>Agaricomycetes</taxon>
        <taxon>Agaricomycetidae</taxon>
        <taxon>Agaricales</taxon>
        <taxon>Agaricineae</taxon>
        <taxon>Hymenogastraceae</taxon>
        <taxon>Gymnopilus</taxon>
    </lineage>
</organism>
<comment type="caution">
    <text evidence="1">The sequence shown here is derived from an EMBL/GenBank/DDBJ whole genome shotgun (WGS) entry which is preliminary data.</text>
</comment>
<sequence length="373" mass="41836">MSSFSSLMSLEVYQEPVIQDTITEIKRSTISLQELVQQAEKHIAEFALVEEHVFSFKEAKANLDKLLSSMLFYADEAGGEKSTRYVSAAVIACATVEEGKGWAERLRDLGITWLTHLLYVFKRNKSYITPHADDRSFKNDILLREGYECPVTGANDDRHPSTKDNTTGLQGVHILPRSIADFDSDPHSLSFKSAAATFDILVNFTRLPVTNLDDLKSFIDQPSNRILLQVDARYGFENLGWCLKKTDNEDEYKVKPIHTRNGLLMRHDMDALVVFRDKSNDFRQVSTSDGPRPPPIPTPDPLLISLHGAIALIMFTSGVGKFLDEILGQYCVTYESASSARWTDLEEAIATSELKEILISSFQQAHLTQPSGQ</sequence>
<evidence type="ECO:0000313" key="2">
    <source>
        <dbReference type="Proteomes" id="UP000724874"/>
    </source>
</evidence>
<gene>
    <name evidence="1" type="ORF">CPB84DRAFT_1774008</name>
</gene>
<dbReference type="Proteomes" id="UP000724874">
    <property type="component" value="Unassembled WGS sequence"/>
</dbReference>
<keyword evidence="2" id="KW-1185">Reference proteome</keyword>
<dbReference type="OrthoDB" id="3163863at2759"/>
<accession>A0A9P5NU15</accession>